<dbReference type="EMBL" id="RXNV01000001">
    <property type="protein sequence ID" value="RTR34273.1"/>
    <property type="molecule type" value="Genomic_DNA"/>
</dbReference>
<dbReference type="PROSITE" id="PS50206">
    <property type="entry name" value="RHODANESE_3"/>
    <property type="match status" value="1"/>
</dbReference>
<dbReference type="InterPro" id="IPR036873">
    <property type="entry name" value="Rhodanese-like_dom_sf"/>
</dbReference>
<dbReference type="Pfam" id="PF00581">
    <property type="entry name" value="Rhodanese"/>
    <property type="match status" value="1"/>
</dbReference>
<dbReference type="Gene3D" id="3.40.250.10">
    <property type="entry name" value="Rhodanese-like domain"/>
    <property type="match status" value="1"/>
</dbReference>
<comment type="caution">
    <text evidence="3">The sequence shown here is derived from an EMBL/GenBank/DDBJ whole genome shotgun (WGS) entry which is preliminary data.</text>
</comment>
<gene>
    <name evidence="3" type="ORF">EKG39_00920</name>
</gene>
<sequence length="132" mass="14594">MFKQILKSKRHLQLKYFLVFAALLSLTASQLSWAADKDAQVAWDMIDAGAMIVDVRTAGEFQAGHLPNAINIPFEQIAIAFKERKIAKDKSVVLYCRSGRRSGIAFDTLVSEGYTNSYNGGGYVTLMSAVKK</sequence>
<evidence type="ECO:0000313" key="4">
    <source>
        <dbReference type="Proteomes" id="UP000282060"/>
    </source>
</evidence>
<dbReference type="SMART" id="SM00450">
    <property type="entry name" value="RHOD"/>
    <property type="match status" value="1"/>
</dbReference>
<dbReference type="PANTHER" id="PTHR45431">
    <property type="entry name" value="RHODANESE-LIKE DOMAIN-CONTAINING PROTEIN 15, CHLOROPLASTIC"/>
    <property type="match status" value="1"/>
</dbReference>
<dbReference type="CDD" id="cd00158">
    <property type="entry name" value="RHOD"/>
    <property type="match status" value="1"/>
</dbReference>
<proteinExistence type="predicted"/>
<evidence type="ECO:0000313" key="3">
    <source>
        <dbReference type="EMBL" id="RTR34273.1"/>
    </source>
</evidence>
<dbReference type="SUPFAM" id="SSF52821">
    <property type="entry name" value="Rhodanese/Cell cycle control phosphatase"/>
    <property type="match status" value="1"/>
</dbReference>
<dbReference type="AlphaFoldDB" id="A0A3S0KNA2"/>
<feature type="signal peptide" evidence="1">
    <location>
        <begin position="1"/>
        <end position="34"/>
    </location>
</feature>
<reference evidence="3 4" key="1">
    <citation type="submission" date="2018-12" db="EMBL/GenBank/DDBJ databases">
        <authorList>
            <person name="Yu L."/>
        </authorList>
    </citation>
    <scope>NUCLEOTIDE SEQUENCE [LARGE SCALE GENOMIC DNA]</scope>
    <source>
        <strain evidence="3 4">HAW-EB5</strain>
    </source>
</reference>
<keyword evidence="1" id="KW-0732">Signal</keyword>
<accession>A0A3S0KNA2</accession>
<dbReference type="RefSeq" id="WP_126503359.1">
    <property type="nucleotide sequence ID" value="NZ_RXNV01000001.1"/>
</dbReference>
<dbReference type="PANTHER" id="PTHR45431:SF3">
    <property type="entry name" value="RHODANESE-LIKE DOMAIN-CONTAINING PROTEIN 15, CHLOROPLASTIC"/>
    <property type="match status" value="1"/>
</dbReference>
<dbReference type="InterPro" id="IPR001763">
    <property type="entry name" value="Rhodanese-like_dom"/>
</dbReference>
<evidence type="ECO:0000259" key="2">
    <source>
        <dbReference type="PROSITE" id="PS50206"/>
    </source>
</evidence>
<feature type="chain" id="PRO_5018521743" evidence="1">
    <location>
        <begin position="35"/>
        <end position="132"/>
    </location>
</feature>
<protein>
    <submittedName>
        <fullName evidence="3">Rhodanese-like domain-containing protein</fullName>
    </submittedName>
</protein>
<dbReference type="Proteomes" id="UP000282060">
    <property type="component" value="Unassembled WGS sequence"/>
</dbReference>
<evidence type="ECO:0000256" key="1">
    <source>
        <dbReference type="SAM" id="SignalP"/>
    </source>
</evidence>
<feature type="domain" description="Rhodanese" evidence="2">
    <location>
        <begin position="46"/>
        <end position="131"/>
    </location>
</feature>
<keyword evidence="4" id="KW-1185">Reference proteome</keyword>
<dbReference type="InterPro" id="IPR052367">
    <property type="entry name" value="Thiosulfate_ST/Rhodanese-like"/>
</dbReference>
<dbReference type="OrthoDB" id="9814704at2"/>
<organism evidence="3 4">
    <name type="scientific">Shewanella atlantica</name>
    <dbReference type="NCBI Taxonomy" id="271099"/>
    <lineage>
        <taxon>Bacteria</taxon>
        <taxon>Pseudomonadati</taxon>
        <taxon>Pseudomonadota</taxon>
        <taxon>Gammaproteobacteria</taxon>
        <taxon>Alteromonadales</taxon>
        <taxon>Shewanellaceae</taxon>
        <taxon>Shewanella</taxon>
    </lineage>
</organism>
<name>A0A3S0KNA2_9GAMM</name>